<dbReference type="AlphaFoldDB" id="A0A2N7FJH4"/>
<dbReference type="GO" id="GO:0006310">
    <property type="term" value="P:DNA recombination"/>
    <property type="evidence" value="ECO:0007669"/>
    <property type="project" value="UniProtKB-KW"/>
</dbReference>
<dbReference type="Gene3D" id="3.30.160.390">
    <property type="entry name" value="Integrase, DNA-binding domain"/>
    <property type="match status" value="1"/>
</dbReference>
<keyword evidence="4" id="KW-0233">DNA recombination</keyword>
<protein>
    <submittedName>
        <fullName evidence="6">Integrase</fullName>
    </submittedName>
</protein>
<reference evidence="7" key="1">
    <citation type="submission" date="2016-07" db="EMBL/GenBank/DDBJ databases">
        <title>Nontailed viruses are major unrecognized killers of bacteria in the ocean.</title>
        <authorList>
            <person name="Kauffman K."/>
            <person name="Hussain F."/>
            <person name="Yang J."/>
            <person name="Arevalo P."/>
            <person name="Brown J."/>
            <person name="Cutler M."/>
            <person name="Kelly L."/>
            <person name="Polz M.F."/>
        </authorList>
    </citation>
    <scope>NUCLEOTIDE SEQUENCE [LARGE SCALE GENOMIC DNA]</scope>
    <source>
        <strain evidence="7">10N.261.55.E11</strain>
    </source>
</reference>
<feature type="domain" description="Tyr recombinase" evidence="5">
    <location>
        <begin position="239"/>
        <end position="421"/>
    </location>
</feature>
<dbReference type="Gene3D" id="1.10.443.10">
    <property type="entry name" value="Intergrase catalytic core"/>
    <property type="match status" value="1"/>
</dbReference>
<proteinExistence type="inferred from homology"/>
<dbReference type="InterPro" id="IPR038488">
    <property type="entry name" value="Integrase_DNA-bd_sf"/>
</dbReference>
<comment type="similarity">
    <text evidence="1">Belongs to the 'phage' integrase family.</text>
</comment>
<evidence type="ECO:0000313" key="7">
    <source>
        <dbReference type="Proteomes" id="UP000235330"/>
    </source>
</evidence>
<dbReference type="InterPro" id="IPR013762">
    <property type="entry name" value="Integrase-like_cat_sf"/>
</dbReference>
<dbReference type="InterPro" id="IPR002104">
    <property type="entry name" value="Integrase_catalytic"/>
</dbReference>
<dbReference type="Pfam" id="PF00589">
    <property type="entry name" value="Phage_integrase"/>
    <property type="match status" value="1"/>
</dbReference>
<dbReference type="InterPro" id="IPR011010">
    <property type="entry name" value="DNA_brk_join_enz"/>
</dbReference>
<evidence type="ECO:0000256" key="4">
    <source>
        <dbReference type="ARBA" id="ARBA00023172"/>
    </source>
</evidence>
<keyword evidence="2" id="KW-0229">DNA integration</keyword>
<evidence type="ECO:0000259" key="5">
    <source>
        <dbReference type="PROSITE" id="PS51898"/>
    </source>
</evidence>
<accession>A0A2N7FJH4</accession>
<dbReference type="InterPro" id="IPR050808">
    <property type="entry name" value="Phage_Integrase"/>
</dbReference>
<evidence type="ECO:0000313" key="6">
    <source>
        <dbReference type="EMBL" id="PMJ69463.1"/>
    </source>
</evidence>
<sequence>MAEKKSIKSITNKTLEALTAKKGVLSDTGENRGLRIACGKTGRKTFTYRYRSPESDGKLVQIKLGTFPDMSLEQARIKLREMKAMRDGGVCPKADLERKEADRLKLVQADSVNQITVKNVIDHYLEKYIQDRVTASGSIIAGARKPKGQKEVRRTLYVDVVNVIGDRSIMTVYKSDITNLIQGIIDRGSSVQAGSVLRELSSAYDYAIGMDYLPENFVNPALLAINMFKKSKVKLTNGKGKRVLDHSELYRFMEWLPNSIFSKNIKGILRMTLWTGCRTGEICSLEWTQIDFDRKTIYLTETKNGNSRYVQLPSQAIRWLRKWQETKLHPNSAYVFSSQRGSSHVIQKQLTQYTWRMRRDGLMIDMPLWTPHDLRRTVRTELARMGCPTEVAEAVLGHSVKGIEGTYNLHRYEAECREWLQRWADELDVIVSGDCNVVQFSEVV</sequence>
<dbReference type="GO" id="GO:0015074">
    <property type="term" value="P:DNA integration"/>
    <property type="evidence" value="ECO:0007669"/>
    <property type="project" value="UniProtKB-KW"/>
</dbReference>
<dbReference type="InterPro" id="IPR010998">
    <property type="entry name" value="Integrase_recombinase_N"/>
</dbReference>
<evidence type="ECO:0000256" key="1">
    <source>
        <dbReference type="ARBA" id="ARBA00008857"/>
    </source>
</evidence>
<dbReference type="PROSITE" id="PS51898">
    <property type="entry name" value="TYR_RECOMBINASE"/>
    <property type="match status" value="1"/>
</dbReference>
<gene>
    <name evidence="6" type="ORF">BCU17_13055</name>
</gene>
<comment type="caution">
    <text evidence="6">The sequence shown here is derived from an EMBL/GenBank/DDBJ whole genome shotgun (WGS) entry which is preliminary data.</text>
</comment>
<evidence type="ECO:0000256" key="2">
    <source>
        <dbReference type="ARBA" id="ARBA00022908"/>
    </source>
</evidence>
<name>A0A2N7FJH4_VIBSP</name>
<evidence type="ECO:0000256" key="3">
    <source>
        <dbReference type="ARBA" id="ARBA00023125"/>
    </source>
</evidence>
<dbReference type="RefSeq" id="WP_102515528.1">
    <property type="nucleotide sequence ID" value="NZ_CAWNSM010000010.1"/>
</dbReference>
<dbReference type="GO" id="GO:0003677">
    <property type="term" value="F:DNA binding"/>
    <property type="evidence" value="ECO:0007669"/>
    <property type="project" value="UniProtKB-KW"/>
</dbReference>
<dbReference type="Gene3D" id="1.10.150.130">
    <property type="match status" value="1"/>
</dbReference>
<dbReference type="CDD" id="cd00801">
    <property type="entry name" value="INT_P4_C"/>
    <property type="match status" value="1"/>
</dbReference>
<dbReference type="Pfam" id="PF13356">
    <property type="entry name" value="Arm-DNA-bind_3"/>
    <property type="match status" value="1"/>
</dbReference>
<dbReference type="PANTHER" id="PTHR30629:SF2">
    <property type="entry name" value="PROPHAGE INTEGRASE INTS-RELATED"/>
    <property type="match status" value="1"/>
</dbReference>
<dbReference type="PANTHER" id="PTHR30629">
    <property type="entry name" value="PROPHAGE INTEGRASE"/>
    <property type="match status" value="1"/>
</dbReference>
<keyword evidence="3" id="KW-0238">DNA-binding</keyword>
<dbReference type="EMBL" id="MCWU01000010">
    <property type="protein sequence ID" value="PMJ69463.1"/>
    <property type="molecule type" value="Genomic_DNA"/>
</dbReference>
<dbReference type="SUPFAM" id="SSF56349">
    <property type="entry name" value="DNA breaking-rejoining enzymes"/>
    <property type="match status" value="1"/>
</dbReference>
<organism evidence="6 7">
    <name type="scientific">Vibrio splendidus</name>
    <dbReference type="NCBI Taxonomy" id="29497"/>
    <lineage>
        <taxon>Bacteria</taxon>
        <taxon>Pseudomonadati</taxon>
        <taxon>Pseudomonadota</taxon>
        <taxon>Gammaproteobacteria</taxon>
        <taxon>Vibrionales</taxon>
        <taxon>Vibrionaceae</taxon>
        <taxon>Vibrio</taxon>
    </lineage>
</organism>
<dbReference type="InterPro" id="IPR025166">
    <property type="entry name" value="Integrase_DNA_bind_dom"/>
</dbReference>
<dbReference type="Proteomes" id="UP000235330">
    <property type="component" value="Unassembled WGS sequence"/>
</dbReference>